<dbReference type="AlphaFoldDB" id="A0A0F9PC70"/>
<evidence type="ECO:0008006" key="2">
    <source>
        <dbReference type="Google" id="ProtNLM"/>
    </source>
</evidence>
<comment type="caution">
    <text evidence="1">The sequence shown here is derived from an EMBL/GenBank/DDBJ whole genome shotgun (WGS) entry which is preliminary data.</text>
</comment>
<reference evidence="1" key="1">
    <citation type="journal article" date="2015" name="Nature">
        <title>Complex archaea that bridge the gap between prokaryotes and eukaryotes.</title>
        <authorList>
            <person name="Spang A."/>
            <person name="Saw J.H."/>
            <person name="Jorgensen S.L."/>
            <person name="Zaremba-Niedzwiedzka K."/>
            <person name="Martijn J."/>
            <person name="Lind A.E."/>
            <person name="van Eijk R."/>
            <person name="Schleper C."/>
            <person name="Guy L."/>
            <person name="Ettema T.J."/>
        </authorList>
    </citation>
    <scope>NUCLEOTIDE SEQUENCE</scope>
</reference>
<protein>
    <recommendedName>
        <fullName evidence="2">Calcineurin-like phosphoesterase domain-containing protein</fullName>
    </recommendedName>
</protein>
<evidence type="ECO:0000313" key="1">
    <source>
        <dbReference type="EMBL" id="KKN27719.1"/>
    </source>
</evidence>
<gene>
    <name evidence="1" type="ORF">LCGC14_0861430</name>
</gene>
<accession>A0A0F9PC70</accession>
<sequence length="288" mass="32473">MTQKETKLGAELRWFGQILSQDLTEVLILILSDLHYGNPFCSVKHFDRTLKFIHDTPNCYALCNGDLCESTIKSSKGDIFSQVGTPQDQRDWVIERLLPIKDKILGMTTGNHEERIYRDAGIDITKDIAAALGVPYRPEGMLHKLSFGNYNNRTKDAPFVFWGYISHGYGGARTKSAKAVKAERTSTWIHADYYGMSHDHVVNVAPDIYLMPDNRGTVGKDGFLTGRVRAHREMLVKTNAYVRWGGYAEALGFPPSDLTTPIIYLMTPKSPMWDLFPDKARRAVKVAV</sequence>
<dbReference type="EMBL" id="LAZR01002616">
    <property type="protein sequence ID" value="KKN27719.1"/>
    <property type="molecule type" value="Genomic_DNA"/>
</dbReference>
<name>A0A0F9PC70_9ZZZZ</name>
<dbReference type="InterPro" id="IPR029052">
    <property type="entry name" value="Metallo-depent_PP-like"/>
</dbReference>
<organism evidence="1">
    <name type="scientific">marine sediment metagenome</name>
    <dbReference type="NCBI Taxonomy" id="412755"/>
    <lineage>
        <taxon>unclassified sequences</taxon>
        <taxon>metagenomes</taxon>
        <taxon>ecological metagenomes</taxon>
    </lineage>
</organism>
<dbReference type="SUPFAM" id="SSF56300">
    <property type="entry name" value="Metallo-dependent phosphatases"/>
    <property type="match status" value="1"/>
</dbReference>
<proteinExistence type="predicted"/>